<evidence type="ECO:0000313" key="3">
    <source>
        <dbReference type="Proteomes" id="UP000321196"/>
    </source>
</evidence>
<proteinExistence type="predicted"/>
<dbReference type="EMBL" id="VRSW01000001">
    <property type="protein sequence ID" value="TXK05877.1"/>
    <property type="molecule type" value="Genomic_DNA"/>
</dbReference>
<accession>A0A5C8HQT5</accession>
<organism evidence="2 3">
    <name type="scientific">Microbacterium mitrae</name>
    <dbReference type="NCBI Taxonomy" id="664640"/>
    <lineage>
        <taxon>Bacteria</taxon>
        <taxon>Bacillati</taxon>
        <taxon>Actinomycetota</taxon>
        <taxon>Actinomycetes</taxon>
        <taxon>Micrococcales</taxon>
        <taxon>Microbacteriaceae</taxon>
        <taxon>Microbacterium</taxon>
    </lineage>
</organism>
<keyword evidence="1" id="KW-0472">Membrane</keyword>
<evidence type="ECO:0000256" key="1">
    <source>
        <dbReference type="SAM" id="Phobius"/>
    </source>
</evidence>
<dbReference type="Proteomes" id="UP000321196">
    <property type="component" value="Unassembled WGS sequence"/>
</dbReference>
<dbReference type="RefSeq" id="WP_147824687.1">
    <property type="nucleotide sequence ID" value="NZ_BAAARG010000001.1"/>
</dbReference>
<keyword evidence="1" id="KW-1133">Transmembrane helix</keyword>
<reference evidence="2 3" key="1">
    <citation type="submission" date="2019-08" db="EMBL/GenBank/DDBJ databases">
        <authorList>
            <person name="Dong K."/>
        </authorList>
    </citation>
    <scope>NUCLEOTIDE SEQUENCE [LARGE SCALE GENOMIC DNA]</scope>
    <source>
        <strain evidence="2 3">M4-8</strain>
    </source>
</reference>
<gene>
    <name evidence="2" type="ORF">FVP60_02545</name>
</gene>
<protein>
    <submittedName>
        <fullName evidence="2">TadE family protein</fullName>
    </submittedName>
</protein>
<name>A0A5C8HQT5_9MICO</name>
<feature type="transmembrane region" description="Helical" evidence="1">
    <location>
        <begin position="20"/>
        <end position="40"/>
    </location>
</feature>
<keyword evidence="3" id="KW-1185">Reference proteome</keyword>
<sequence length="147" mass="15239">MRRLKRLIADQRGSASLEFIGAGVLLLVPLVYLIIALAQIQSHTFGVDAAARYAARVLAQNPAEVDLVGSNVAIIVEQYGLPADRVQVSITCADPGPCPSPGGLVTITVTAASPLPLMPDFLTSNGGASVTLTASSTHRVSEYGEAP</sequence>
<dbReference type="OrthoDB" id="5118919at2"/>
<evidence type="ECO:0000313" key="2">
    <source>
        <dbReference type="EMBL" id="TXK05877.1"/>
    </source>
</evidence>
<dbReference type="AlphaFoldDB" id="A0A5C8HQT5"/>
<keyword evidence="1" id="KW-0812">Transmembrane</keyword>
<comment type="caution">
    <text evidence="2">The sequence shown here is derived from an EMBL/GenBank/DDBJ whole genome shotgun (WGS) entry which is preliminary data.</text>
</comment>